<dbReference type="AlphaFoldDB" id="A0AAW2BVZ4"/>
<dbReference type="Proteomes" id="UP001459277">
    <property type="component" value="Unassembled WGS sequence"/>
</dbReference>
<gene>
    <name evidence="2" type="ORF">SO802_029208</name>
</gene>
<dbReference type="InterPro" id="IPR002156">
    <property type="entry name" value="RNaseH_domain"/>
</dbReference>
<evidence type="ECO:0000313" key="2">
    <source>
        <dbReference type="EMBL" id="KAK9988969.1"/>
    </source>
</evidence>
<protein>
    <recommendedName>
        <fullName evidence="1">RNase H type-1 domain-containing protein</fullName>
    </recommendedName>
</protein>
<keyword evidence="3" id="KW-1185">Reference proteome</keyword>
<sequence>MGHGCRKVRMSHVYYSRPKVNNSKAAMIGTRNDARIEGGGGLIRSLNGDWISGYARNIKSTSSVLVELWTFRDGLALALSLGLSHLIVELDAQILVSFLNSSIEVHPLLLTLVDDCRSLLLRIPNSTFHHVYREANKSVDALARL</sequence>
<dbReference type="Pfam" id="PF13456">
    <property type="entry name" value="RVT_3"/>
    <property type="match status" value="1"/>
</dbReference>
<dbReference type="InterPro" id="IPR053151">
    <property type="entry name" value="RNase_H-like"/>
</dbReference>
<dbReference type="SUPFAM" id="SSF53098">
    <property type="entry name" value="Ribonuclease H-like"/>
    <property type="match status" value="1"/>
</dbReference>
<dbReference type="InterPro" id="IPR012337">
    <property type="entry name" value="RNaseH-like_sf"/>
</dbReference>
<comment type="caution">
    <text evidence="2">The sequence shown here is derived from an EMBL/GenBank/DDBJ whole genome shotgun (WGS) entry which is preliminary data.</text>
</comment>
<evidence type="ECO:0000259" key="1">
    <source>
        <dbReference type="Pfam" id="PF13456"/>
    </source>
</evidence>
<reference evidence="2 3" key="1">
    <citation type="submission" date="2024-01" db="EMBL/GenBank/DDBJ databases">
        <title>A telomere-to-telomere, gap-free genome of sweet tea (Lithocarpus litseifolius).</title>
        <authorList>
            <person name="Zhou J."/>
        </authorList>
    </citation>
    <scope>NUCLEOTIDE SEQUENCE [LARGE SCALE GENOMIC DNA]</scope>
    <source>
        <strain evidence="2">Zhou-2022a</strain>
        <tissue evidence="2">Leaf</tissue>
    </source>
</reference>
<dbReference type="InterPro" id="IPR036397">
    <property type="entry name" value="RNaseH_sf"/>
</dbReference>
<proteinExistence type="predicted"/>
<dbReference type="PANTHER" id="PTHR47723">
    <property type="entry name" value="OS05G0353850 PROTEIN"/>
    <property type="match status" value="1"/>
</dbReference>
<dbReference type="Gene3D" id="3.30.420.10">
    <property type="entry name" value="Ribonuclease H-like superfamily/Ribonuclease H"/>
    <property type="match status" value="1"/>
</dbReference>
<organism evidence="2 3">
    <name type="scientific">Lithocarpus litseifolius</name>
    <dbReference type="NCBI Taxonomy" id="425828"/>
    <lineage>
        <taxon>Eukaryota</taxon>
        <taxon>Viridiplantae</taxon>
        <taxon>Streptophyta</taxon>
        <taxon>Embryophyta</taxon>
        <taxon>Tracheophyta</taxon>
        <taxon>Spermatophyta</taxon>
        <taxon>Magnoliopsida</taxon>
        <taxon>eudicotyledons</taxon>
        <taxon>Gunneridae</taxon>
        <taxon>Pentapetalae</taxon>
        <taxon>rosids</taxon>
        <taxon>fabids</taxon>
        <taxon>Fagales</taxon>
        <taxon>Fagaceae</taxon>
        <taxon>Lithocarpus</taxon>
    </lineage>
</organism>
<dbReference type="CDD" id="cd06222">
    <property type="entry name" value="RNase_H_like"/>
    <property type="match status" value="1"/>
</dbReference>
<name>A0AAW2BVZ4_9ROSI</name>
<evidence type="ECO:0000313" key="3">
    <source>
        <dbReference type="Proteomes" id="UP001459277"/>
    </source>
</evidence>
<dbReference type="EMBL" id="JAZDWU010000010">
    <property type="protein sequence ID" value="KAK9988969.1"/>
    <property type="molecule type" value="Genomic_DNA"/>
</dbReference>
<feature type="domain" description="RNase H type-1" evidence="1">
    <location>
        <begin position="32"/>
        <end position="144"/>
    </location>
</feature>
<dbReference type="PANTHER" id="PTHR47723:SF19">
    <property type="entry name" value="POLYNUCLEOTIDYL TRANSFERASE, RIBONUCLEASE H-LIKE SUPERFAMILY PROTEIN"/>
    <property type="match status" value="1"/>
</dbReference>
<dbReference type="GO" id="GO:0004523">
    <property type="term" value="F:RNA-DNA hybrid ribonuclease activity"/>
    <property type="evidence" value="ECO:0007669"/>
    <property type="project" value="InterPro"/>
</dbReference>
<dbReference type="InterPro" id="IPR044730">
    <property type="entry name" value="RNase_H-like_dom_plant"/>
</dbReference>
<accession>A0AAW2BVZ4</accession>
<dbReference type="GO" id="GO:0003676">
    <property type="term" value="F:nucleic acid binding"/>
    <property type="evidence" value="ECO:0007669"/>
    <property type="project" value="InterPro"/>
</dbReference>